<evidence type="ECO:0000313" key="1">
    <source>
        <dbReference type="EMBL" id="HIS91775.1"/>
    </source>
</evidence>
<gene>
    <name evidence="1" type="ORF">IAA84_02025</name>
</gene>
<dbReference type="EMBL" id="DVJN01000037">
    <property type="protein sequence ID" value="HIS91775.1"/>
    <property type="molecule type" value="Genomic_DNA"/>
</dbReference>
<sequence>MNGVPSLHRITIWIENKKEFENSWQVLLSENVEYIYPAHGKRFKSCDLRKFKAKINKIKLYPLE</sequence>
<reference evidence="1" key="1">
    <citation type="submission" date="2020-10" db="EMBL/GenBank/DDBJ databases">
        <authorList>
            <person name="Gilroy R."/>
        </authorList>
    </citation>
    <scope>NUCLEOTIDE SEQUENCE</scope>
    <source>
        <strain evidence="1">13766</strain>
    </source>
</reference>
<protein>
    <submittedName>
        <fullName evidence="1">Uncharacterized protein</fullName>
    </submittedName>
</protein>
<proteinExistence type="predicted"/>
<comment type="caution">
    <text evidence="1">The sequence shown here is derived from an EMBL/GenBank/DDBJ whole genome shotgun (WGS) entry which is preliminary data.</text>
</comment>
<dbReference type="Proteomes" id="UP000824140">
    <property type="component" value="Unassembled WGS sequence"/>
</dbReference>
<reference evidence="1" key="2">
    <citation type="journal article" date="2021" name="PeerJ">
        <title>Extensive microbial diversity within the chicken gut microbiome revealed by metagenomics and culture.</title>
        <authorList>
            <person name="Gilroy R."/>
            <person name="Ravi A."/>
            <person name="Getino M."/>
            <person name="Pursley I."/>
            <person name="Horton D.L."/>
            <person name="Alikhan N.F."/>
            <person name="Baker D."/>
            <person name="Gharbi K."/>
            <person name="Hall N."/>
            <person name="Watson M."/>
            <person name="Adriaenssens E.M."/>
            <person name="Foster-Nyarko E."/>
            <person name="Jarju S."/>
            <person name="Secka A."/>
            <person name="Antonio M."/>
            <person name="Oren A."/>
            <person name="Chaudhuri R.R."/>
            <person name="La Ragione R."/>
            <person name="Hildebrand F."/>
            <person name="Pallen M.J."/>
        </authorList>
    </citation>
    <scope>NUCLEOTIDE SEQUENCE</scope>
    <source>
        <strain evidence="1">13766</strain>
    </source>
</reference>
<organism evidence="1 2">
    <name type="scientific">Candidatus Alectryocaccomicrobium excrementavium</name>
    <dbReference type="NCBI Taxonomy" id="2840668"/>
    <lineage>
        <taxon>Bacteria</taxon>
        <taxon>Bacillati</taxon>
        <taxon>Bacillota</taxon>
        <taxon>Clostridia</taxon>
        <taxon>Candidatus Alectryocaccomicrobium</taxon>
    </lineage>
</organism>
<accession>A0A9D1FZI7</accession>
<name>A0A9D1FZI7_9FIRM</name>
<dbReference type="AlphaFoldDB" id="A0A9D1FZI7"/>
<evidence type="ECO:0000313" key="2">
    <source>
        <dbReference type="Proteomes" id="UP000824140"/>
    </source>
</evidence>